<dbReference type="EMBL" id="QKYT01000021">
    <property type="protein sequence ID" value="RIA98052.1"/>
    <property type="molecule type" value="Genomic_DNA"/>
</dbReference>
<keyword evidence="2" id="KW-1185">Reference proteome</keyword>
<reference evidence="1 2" key="1">
    <citation type="submission" date="2018-06" db="EMBL/GenBank/DDBJ databases">
        <title>Comparative genomics reveals the genomic features of Rhizophagus irregularis, R. cerebriforme, R. diaphanum and Gigaspora rosea, and their symbiotic lifestyle signature.</title>
        <authorList>
            <person name="Morin E."/>
            <person name="San Clemente H."/>
            <person name="Chen E.C.H."/>
            <person name="De La Providencia I."/>
            <person name="Hainaut M."/>
            <person name="Kuo A."/>
            <person name="Kohler A."/>
            <person name="Murat C."/>
            <person name="Tang N."/>
            <person name="Roy S."/>
            <person name="Loubradou J."/>
            <person name="Henrissat B."/>
            <person name="Grigoriev I.V."/>
            <person name="Corradi N."/>
            <person name="Roux C."/>
            <person name="Martin F.M."/>
        </authorList>
    </citation>
    <scope>NUCLEOTIDE SEQUENCE [LARGE SCALE GENOMIC DNA]</scope>
    <source>
        <strain evidence="1 2">DAOM 227022</strain>
    </source>
</reference>
<gene>
    <name evidence="1" type="ORF">C1645_813279</name>
</gene>
<comment type="caution">
    <text evidence="1">The sequence shown here is derived from an EMBL/GenBank/DDBJ whole genome shotgun (WGS) entry which is preliminary data.</text>
</comment>
<sequence length="106" mass="12566">MNFYIQRRISDLTDNQRRMINSLLNRTPKLITLDKLQIRDKNNEISYTIDPNEIEKLARTHFQTLGNPNMNQVPTLNDPSDLPMEWQNIFLLADHVRSQCSRKIKN</sequence>
<organism evidence="1 2">
    <name type="scientific">Glomus cerebriforme</name>
    <dbReference type="NCBI Taxonomy" id="658196"/>
    <lineage>
        <taxon>Eukaryota</taxon>
        <taxon>Fungi</taxon>
        <taxon>Fungi incertae sedis</taxon>
        <taxon>Mucoromycota</taxon>
        <taxon>Glomeromycotina</taxon>
        <taxon>Glomeromycetes</taxon>
        <taxon>Glomerales</taxon>
        <taxon>Glomeraceae</taxon>
        <taxon>Glomus</taxon>
    </lineage>
</organism>
<proteinExistence type="predicted"/>
<dbReference type="OrthoDB" id="2320989at2759"/>
<dbReference type="AlphaFoldDB" id="A0A397TJC4"/>
<name>A0A397TJC4_9GLOM</name>
<protein>
    <submittedName>
        <fullName evidence="1">Uncharacterized protein</fullName>
    </submittedName>
</protein>
<accession>A0A397TJC4</accession>
<dbReference type="Proteomes" id="UP000265703">
    <property type="component" value="Unassembled WGS sequence"/>
</dbReference>
<evidence type="ECO:0000313" key="2">
    <source>
        <dbReference type="Proteomes" id="UP000265703"/>
    </source>
</evidence>
<evidence type="ECO:0000313" key="1">
    <source>
        <dbReference type="EMBL" id="RIA98052.1"/>
    </source>
</evidence>